<dbReference type="InterPro" id="IPR004843">
    <property type="entry name" value="Calcineurin-like_PHP"/>
</dbReference>
<feature type="domain" description="Calcineurin-like phosphoesterase" evidence="8">
    <location>
        <begin position="39"/>
        <end position="301"/>
    </location>
</feature>
<keyword evidence="7" id="KW-0732">Signal</keyword>
<keyword evidence="6" id="KW-0812">Transmembrane</keyword>
<proteinExistence type="inferred from homology"/>
<evidence type="ECO:0000256" key="6">
    <source>
        <dbReference type="SAM" id="Phobius"/>
    </source>
</evidence>
<gene>
    <name evidence="9" type="ORF">DPQ25_09610</name>
</gene>
<dbReference type="InterPro" id="IPR050884">
    <property type="entry name" value="CNP_phosphodiesterase-III"/>
</dbReference>
<evidence type="ECO:0000256" key="4">
    <source>
        <dbReference type="ARBA" id="ARBA00025742"/>
    </source>
</evidence>
<dbReference type="RefSeq" id="WP_112332965.1">
    <property type="nucleotide sequence ID" value="NZ_QLYR01000006.1"/>
</dbReference>
<evidence type="ECO:0000313" key="10">
    <source>
        <dbReference type="Proteomes" id="UP000249377"/>
    </source>
</evidence>
<evidence type="ECO:0000256" key="2">
    <source>
        <dbReference type="ARBA" id="ARBA00022801"/>
    </source>
</evidence>
<dbReference type="InterPro" id="IPR029052">
    <property type="entry name" value="Metallo-depent_PP-like"/>
</dbReference>
<comment type="similarity">
    <text evidence="4">Belongs to the cyclic nucleotide phosphodiesterase class-III family.</text>
</comment>
<reference evidence="9 10" key="1">
    <citation type="submission" date="2018-06" db="EMBL/GenBank/DDBJ databases">
        <title>Noncontiguous genome sequence of Ruminococcaceae bacterium ASD2818.</title>
        <authorList>
            <person name="Chaplin A.V."/>
            <person name="Sokolova S.R."/>
            <person name="Kochetkova T.O."/>
            <person name="Goltsov A.Y."/>
            <person name="Trofimov D.Y."/>
            <person name="Efimov B.A."/>
        </authorList>
    </citation>
    <scope>NUCLEOTIDE SEQUENCE [LARGE SCALE GENOMIC DNA]</scope>
    <source>
        <strain evidence="9 10">ASD2818</strain>
    </source>
</reference>
<keyword evidence="6" id="KW-1133">Transmembrane helix</keyword>
<keyword evidence="6" id="KW-0472">Membrane</keyword>
<dbReference type="EMBL" id="QLYR01000006">
    <property type="protein sequence ID" value="RAQ28253.1"/>
    <property type="molecule type" value="Genomic_DNA"/>
</dbReference>
<dbReference type="Proteomes" id="UP000249377">
    <property type="component" value="Unassembled WGS sequence"/>
</dbReference>
<keyword evidence="3" id="KW-0408">Iron</keyword>
<evidence type="ECO:0000256" key="7">
    <source>
        <dbReference type="SAM" id="SignalP"/>
    </source>
</evidence>
<accession>A0A328U9V8</accession>
<dbReference type="PANTHER" id="PTHR42988:SF2">
    <property type="entry name" value="CYCLIC NUCLEOTIDE PHOSPHODIESTERASE CBUA0032-RELATED"/>
    <property type="match status" value="1"/>
</dbReference>
<dbReference type="GO" id="GO:0016787">
    <property type="term" value="F:hydrolase activity"/>
    <property type="evidence" value="ECO:0007669"/>
    <property type="project" value="UniProtKB-KW"/>
</dbReference>
<evidence type="ECO:0000259" key="8">
    <source>
        <dbReference type="Pfam" id="PF00149"/>
    </source>
</evidence>
<protein>
    <recommendedName>
        <fullName evidence="8">Calcineurin-like phosphoesterase domain-containing protein</fullName>
    </recommendedName>
</protein>
<dbReference type="PANTHER" id="PTHR42988">
    <property type="entry name" value="PHOSPHOHYDROLASE"/>
    <property type="match status" value="1"/>
</dbReference>
<dbReference type="Gene3D" id="3.60.21.10">
    <property type="match status" value="1"/>
</dbReference>
<name>A0A328U9V8_9FIRM</name>
<dbReference type="SUPFAM" id="SSF56300">
    <property type="entry name" value="Metallo-dependent phosphatases"/>
    <property type="match status" value="1"/>
</dbReference>
<feature type="region of interest" description="Disordered" evidence="5">
    <location>
        <begin position="804"/>
        <end position="843"/>
    </location>
</feature>
<sequence>MKKAKGRLKRAAAALMAMLMVGSAAYPVLAAGPAEKDELKIAVLSDTHYLSPDMIKDTADYTEHLNSDRKMFTESSAILEQMLETIRADQPDVLMISGDLTKDGEKEGHEALAARLEALKQAVPGLKVYVVPGNHDLRNANAMNFNTEDGAAAPAGRTEPEDFKEIYNEVTYGDESIIAAYTPPEGKEAGGLSYAARPAEGYTVIAIDSARYSADNTDSGLDEHETSGAVSADLEKWILEQIAAAKSRGDTVIGLQHHGYIPHFTMEPELLPMYLVNDYERLSTAFADAGMSYVFTGHMHANDIAAMTTEAGSTLYDIETGSVVTYPSPMRFVTISRSYDGGMVQEQLAVETKTHLGPITFTNPVTGREQTIEDVTAYGQQHGFSNDMLSTTVNGFLNGYYRQIAQSGGIKVALEGLLNDLLGDSLPIGNITVEKLVDAGLPLLLPGADSGEALYYDTDEGGIVVKQKLSILNLNVVIPSSALKQTLNVLLEKIDNEVLANPALLDAVVEKLVSGLTAIPVAEDKSLLDYANYIYQSHLAGADSGDQPEWVAAATKKIENGELLEAILQAVIADVADVANQALANLPLEDVLGATAWNNTTKEFVAAGGRTPLVRPLDKSGENALSIALGVLGAKWPSDSSSGETIYSMPEGSNPEVGYSVADFLNALKKYFELDIGALLDSLINGTPADPEEGTEATEGLLTAALKGQINTWLAGVVASMGEDANYPADNDTVISSEWRLSDRTGLNAAIAEAEKKLGDSSRYTDETVDVLRRELEAAAGLAGDALQAEVNLARERLESAIAGLAEKPGDNGSIPDGNGGASSTPDDSRPGGGEPNINAPQTGEGFSWASVAVILSAAAVAVLTLAALRRRNAEGR</sequence>
<dbReference type="AlphaFoldDB" id="A0A328U9V8"/>
<evidence type="ECO:0000313" key="9">
    <source>
        <dbReference type="EMBL" id="RAQ28253.1"/>
    </source>
</evidence>
<feature type="chain" id="PRO_5016356037" description="Calcineurin-like phosphoesterase domain-containing protein" evidence="7">
    <location>
        <begin position="31"/>
        <end position="877"/>
    </location>
</feature>
<evidence type="ECO:0000256" key="5">
    <source>
        <dbReference type="SAM" id="MobiDB-lite"/>
    </source>
</evidence>
<feature type="transmembrane region" description="Helical" evidence="6">
    <location>
        <begin position="847"/>
        <end position="869"/>
    </location>
</feature>
<evidence type="ECO:0000256" key="1">
    <source>
        <dbReference type="ARBA" id="ARBA00022723"/>
    </source>
</evidence>
<keyword evidence="10" id="KW-1185">Reference proteome</keyword>
<feature type="signal peptide" evidence="7">
    <location>
        <begin position="1"/>
        <end position="30"/>
    </location>
</feature>
<evidence type="ECO:0000256" key="3">
    <source>
        <dbReference type="ARBA" id="ARBA00023004"/>
    </source>
</evidence>
<dbReference type="Gene3D" id="1.20.1270.90">
    <property type="entry name" value="AF1782-like"/>
    <property type="match status" value="1"/>
</dbReference>
<keyword evidence="2" id="KW-0378">Hydrolase</keyword>
<dbReference type="Pfam" id="PF00149">
    <property type="entry name" value="Metallophos"/>
    <property type="match status" value="1"/>
</dbReference>
<comment type="caution">
    <text evidence="9">The sequence shown here is derived from an EMBL/GenBank/DDBJ whole genome shotgun (WGS) entry which is preliminary data.</text>
</comment>
<dbReference type="GO" id="GO:0046872">
    <property type="term" value="F:metal ion binding"/>
    <property type="evidence" value="ECO:0007669"/>
    <property type="project" value="UniProtKB-KW"/>
</dbReference>
<organism evidence="9 10">
    <name type="scientific">Hydrogeniiclostridium mannosilyticum</name>
    <dbReference type="NCBI Taxonomy" id="2764322"/>
    <lineage>
        <taxon>Bacteria</taxon>
        <taxon>Bacillati</taxon>
        <taxon>Bacillota</taxon>
        <taxon>Clostridia</taxon>
        <taxon>Eubacteriales</taxon>
        <taxon>Acutalibacteraceae</taxon>
        <taxon>Hydrogeniiclostridium</taxon>
    </lineage>
</organism>
<keyword evidence="1" id="KW-0479">Metal-binding</keyword>